<name>A0A7J7LEK5_9MAGN</name>
<reference evidence="1 2" key="1">
    <citation type="journal article" date="2020" name="IScience">
        <title>Genome Sequencing of the Endangered Kingdonia uniflora (Circaeasteraceae, Ranunculales) Reveals Potential Mechanisms of Evolutionary Specialization.</title>
        <authorList>
            <person name="Sun Y."/>
            <person name="Deng T."/>
            <person name="Zhang A."/>
            <person name="Moore M.J."/>
            <person name="Landis J.B."/>
            <person name="Lin N."/>
            <person name="Zhang H."/>
            <person name="Zhang X."/>
            <person name="Huang J."/>
            <person name="Zhang X."/>
            <person name="Sun H."/>
            <person name="Wang H."/>
        </authorList>
    </citation>
    <scope>NUCLEOTIDE SEQUENCE [LARGE SCALE GENOMIC DNA]</scope>
    <source>
        <strain evidence="1">TB1705</strain>
        <tissue evidence="1">Leaf</tissue>
    </source>
</reference>
<protein>
    <submittedName>
        <fullName evidence="1">Uncharacterized protein</fullName>
    </submittedName>
</protein>
<organism evidence="1 2">
    <name type="scientific">Kingdonia uniflora</name>
    <dbReference type="NCBI Taxonomy" id="39325"/>
    <lineage>
        <taxon>Eukaryota</taxon>
        <taxon>Viridiplantae</taxon>
        <taxon>Streptophyta</taxon>
        <taxon>Embryophyta</taxon>
        <taxon>Tracheophyta</taxon>
        <taxon>Spermatophyta</taxon>
        <taxon>Magnoliopsida</taxon>
        <taxon>Ranunculales</taxon>
        <taxon>Circaeasteraceae</taxon>
        <taxon>Kingdonia</taxon>
    </lineage>
</organism>
<keyword evidence="2" id="KW-1185">Reference proteome</keyword>
<dbReference type="Proteomes" id="UP000541444">
    <property type="component" value="Unassembled WGS sequence"/>
</dbReference>
<dbReference type="EMBL" id="JACGCM010002332">
    <property type="protein sequence ID" value="KAF6141086.1"/>
    <property type="molecule type" value="Genomic_DNA"/>
</dbReference>
<dbReference type="PANTHER" id="PTHR36038">
    <property type="entry name" value="OS06G0102750 PROTEIN"/>
    <property type="match status" value="1"/>
</dbReference>
<accession>A0A7J7LEK5</accession>
<dbReference type="PANTHER" id="PTHR36038:SF3">
    <property type="entry name" value="OVATE FAMILY PROTEIN"/>
    <property type="match status" value="1"/>
</dbReference>
<evidence type="ECO:0000313" key="1">
    <source>
        <dbReference type="EMBL" id="KAF6141086.1"/>
    </source>
</evidence>
<dbReference type="OrthoDB" id="1889663at2759"/>
<gene>
    <name evidence="1" type="ORF">GIB67_006531</name>
</gene>
<sequence length="167" mass="18519">MGHKVDIGVHVGNKVSPIWEGTISISTVTNKQCGSLEKKDMIKGDKRARTIARMKELMRWAAAVKTGKGGKYIGRKVSYFCKGGAIKAIQHEDDEISNSPKISFRWDTECCSTSSALSFASSSRNDHTWSKTPKLLDDVTYSPQVTDNDGYIGNWIRTDADFVVLEL</sequence>
<comment type="caution">
    <text evidence="1">The sequence shown here is derived from an EMBL/GenBank/DDBJ whole genome shotgun (WGS) entry which is preliminary data.</text>
</comment>
<dbReference type="AlphaFoldDB" id="A0A7J7LEK5"/>
<evidence type="ECO:0000313" key="2">
    <source>
        <dbReference type="Proteomes" id="UP000541444"/>
    </source>
</evidence>
<proteinExistence type="predicted"/>